<dbReference type="InParanoid" id="A0A316VKZ2"/>
<dbReference type="AlphaFoldDB" id="A0A316VKZ2"/>
<dbReference type="EMBL" id="KZ819602">
    <property type="protein sequence ID" value="PWN38272.1"/>
    <property type="molecule type" value="Genomic_DNA"/>
</dbReference>
<dbReference type="Proteomes" id="UP000245771">
    <property type="component" value="Unassembled WGS sequence"/>
</dbReference>
<feature type="transmembrane region" description="Helical" evidence="2">
    <location>
        <begin position="191"/>
        <end position="219"/>
    </location>
</feature>
<feature type="region of interest" description="Disordered" evidence="1">
    <location>
        <begin position="248"/>
        <end position="283"/>
    </location>
</feature>
<organism evidence="3 4">
    <name type="scientific">Meira miltonrushii</name>
    <dbReference type="NCBI Taxonomy" id="1280837"/>
    <lineage>
        <taxon>Eukaryota</taxon>
        <taxon>Fungi</taxon>
        <taxon>Dikarya</taxon>
        <taxon>Basidiomycota</taxon>
        <taxon>Ustilaginomycotina</taxon>
        <taxon>Exobasidiomycetes</taxon>
        <taxon>Exobasidiales</taxon>
        <taxon>Brachybasidiaceae</taxon>
        <taxon>Meira</taxon>
    </lineage>
</organism>
<reference evidence="3 4" key="1">
    <citation type="journal article" date="2018" name="Mol. Biol. Evol.">
        <title>Broad Genomic Sampling Reveals a Smut Pathogenic Ancestry of the Fungal Clade Ustilaginomycotina.</title>
        <authorList>
            <person name="Kijpornyongpan T."/>
            <person name="Mondo S.J."/>
            <person name="Barry K."/>
            <person name="Sandor L."/>
            <person name="Lee J."/>
            <person name="Lipzen A."/>
            <person name="Pangilinan J."/>
            <person name="LaButti K."/>
            <person name="Hainaut M."/>
            <person name="Henrissat B."/>
            <person name="Grigoriev I.V."/>
            <person name="Spatafora J.W."/>
            <person name="Aime M.C."/>
        </authorList>
    </citation>
    <scope>NUCLEOTIDE SEQUENCE [LARGE SCALE GENOMIC DNA]</scope>
    <source>
        <strain evidence="3 4">MCA 3882</strain>
    </source>
</reference>
<dbReference type="InterPro" id="IPR018786">
    <property type="entry name" value="Mit_KHE1"/>
</dbReference>
<gene>
    <name evidence="3" type="ORF">FA14DRAFT_159916</name>
</gene>
<feature type="compositionally biased region" description="Basic and acidic residues" evidence="1">
    <location>
        <begin position="54"/>
        <end position="67"/>
    </location>
</feature>
<evidence type="ECO:0008006" key="5">
    <source>
        <dbReference type="Google" id="ProtNLM"/>
    </source>
</evidence>
<evidence type="ECO:0000256" key="2">
    <source>
        <dbReference type="SAM" id="Phobius"/>
    </source>
</evidence>
<dbReference type="FunCoup" id="A0A316VKZ2">
    <property type="interactions" value="13"/>
</dbReference>
<proteinExistence type="predicted"/>
<keyword evidence="2" id="KW-0812">Transmembrane</keyword>
<dbReference type="PANTHER" id="PTHR28062">
    <property type="entry name" value="K+-H+ EXCHANGE-LIKE PROTEIN"/>
    <property type="match status" value="1"/>
</dbReference>
<dbReference type="RefSeq" id="XP_025358574.1">
    <property type="nucleotide sequence ID" value="XM_025498451.1"/>
</dbReference>
<evidence type="ECO:0000313" key="3">
    <source>
        <dbReference type="EMBL" id="PWN38272.1"/>
    </source>
</evidence>
<keyword evidence="4" id="KW-1185">Reference proteome</keyword>
<protein>
    <recommendedName>
        <fullName evidence="5">Mitochondrial K+-H+ exchange-related-domain-containing protein</fullName>
    </recommendedName>
</protein>
<feature type="region of interest" description="Disordered" evidence="1">
    <location>
        <begin position="123"/>
        <end position="155"/>
    </location>
</feature>
<accession>A0A316VKZ2</accession>
<dbReference type="STRING" id="1280837.A0A316VKZ2"/>
<dbReference type="PANTHER" id="PTHR28062:SF1">
    <property type="entry name" value="TRANSMEMBRANE PROTEIN"/>
    <property type="match status" value="1"/>
</dbReference>
<dbReference type="OrthoDB" id="5562676at2759"/>
<dbReference type="Pfam" id="PF10173">
    <property type="entry name" value="Mit_KHE1"/>
    <property type="match status" value="1"/>
</dbReference>
<evidence type="ECO:0000256" key="1">
    <source>
        <dbReference type="SAM" id="MobiDB-lite"/>
    </source>
</evidence>
<keyword evidence="2" id="KW-1133">Transmembrane helix</keyword>
<feature type="compositionally biased region" description="Polar residues" evidence="1">
    <location>
        <begin position="137"/>
        <end position="155"/>
    </location>
</feature>
<feature type="region of interest" description="Disordered" evidence="1">
    <location>
        <begin position="33"/>
        <end position="67"/>
    </location>
</feature>
<dbReference type="GO" id="GO:0006813">
    <property type="term" value="P:potassium ion transport"/>
    <property type="evidence" value="ECO:0007669"/>
    <property type="project" value="TreeGrafter"/>
</dbReference>
<dbReference type="GO" id="GO:1902600">
    <property type="term" value="P:proton transmembrane transport"/>
    <property type="evidence" value="ECO:0007669"/>
    <property type="project" value="TreeGrafter"/>
</dbReference>
<dbReference type="GeneID" id="37020232"/>
<name>A0A316VKZ2_9BASI</name>
<dbReference type="GO" id="GO:0005743">
    <property type="term" value="C:mitochondrial inner membrane"/>
    <property type="evidence" value="ECO:0007669"/>
    <property type="project" value="TreeGrafter"/>
</dbReference>
<evidence type="ECO:0000313" key="4">
    <source>
        <dbReference type="Proteomes" id="UP000245771"/>
    </source>
</evidence>
<keyword evidence="2" id="KW-0472">Membrane</keyword>
<sequence length="350" mass="39036">MRIIAIPLARARAGVTPVSTFLAQKTPIKPSFTSHKLAEAEKTKSKASSSSIKDAAKPSEEAKEPLSKRIMSKASAFWVDLGREDQKSTFDWKRRTYTLGEKLMDQIEYEEWALKGVDPSIGPTLTHPKSAQKDNATESSAESSGQPIASRSTPKNVSLLFPPSLLSGNTLLSSLTKMTASRQPHHRQRMIWCILGMPLTIPFIVIPVIPNLPFFYLVWRAWSHWRAFQSSKYLSDLIQQGRLIPTPSEDLDQILSKPPSPEERPPASTAITEEKPQDGQQPQVSKIELDSLMILQPFHIKRLSESFKMDRQLSVDLHRARQQTIKAIKSGRLGKLEAAAKDGAGHDKKA</sequence>